<organism evidence="1">
    <name type="scientific">Rhizophora mucronata</name>
    <name type="common">Asiatic mangrove</name>
    <dbReference type="NCBI Taxonomy" id="61149"/>
    <lineage>
        <taxon>Eukaryota</taxon>
        <taxon>Viridiplantae</taxon>
        <taxon>Streptophyta</taxon>
        <taxon>Embryophyta</taxon>
        <taxon>Tracheophyta</taxon>
        <taxon>Spermatophyta</taxon>
        <taxon>Magnoliopsida</taxon>
        <taxon>eudicotyledons</taxon>
        <taxon>Gunneridae</taxon>
        <taxon>Pentapetalae</taxon>
        <taxon>rosids</taxon>
        <taxon>fabids</taxon>
        <taxon>Malpighiales</taxon>
        <taxon>Rhizophoraceae</taxon>
        <taxon>Rhizophora</taxon>
    </lineage>
</organism>
<dbReference type="AlphaFoldDB" id="A0A2P2N6A4"/>
<name>A0A2P2N6A4_RHIMU</name>
<proteinExistence type="predicted"/>
<sequence>MFRKNNCRVLASESQQPINTNAVMEFMPSTVSTMIYQ</sequence>
<protein>
    <submittedName>
        <fullName evidence="1">Uncharacterized protein</fullName>
    </submittedName>
</protein>
<reference evidence="1" key="1">
    <citation type="submission" date="2018-02" db="EMBL/GenBank/DDBJ databases">
        <title>Rhizophora mucronata_Transcriptome.</title>
        <authorList>
            <person name="Meera S.P."/>
            <person name="Sreeshan A."/>
            <person name="Augustine A."/>
        </authorList>
    </citation>
    <scope>NUCLEOTIDE SEQUENCE</scope>
    <source>
        <tissue evidence="1">Leaf</tissue>
    </source>
</reference>
<accession>A0A2P2N6A4</accession>
<dbReference type="EMBL" id="GGEC01057442">
    <property type="protein sequence ID" value="MBX37926.1"/>
    <property type="molecule type" value="Transcribed_RNA"/>
</dbReference>
<evidence type="ECO:0000313" key="1">
    <source>
        <dbReference type="EMBL" id="MBX37926.1"/>
    </source>
</evidence>